<comment type="similarity">
    <text evidence="1">Belongs to the LptD family.</text>
</comment>
<reference evidence="3" key="1">
    <citation type="journal article" date="2014" name="Int. J. Syst. Evol. Microbiol.">
        <title>Complete genome sequence of Corynebacterium casei LMG S-19264T (=DSM 44701T), isolated from a smear-ripened cheese.</title>
        <authorList>
            <consortium name="US DOE Joint Genome Institute (JGI-PGF)"/>
            <person name="Walter F."/>
            <person name="Albersmeier A."/>
            <person name="Kalinowski J."/>
            <person name="Ruckert C."/>
        </authorList>
    </citation>
    <scope>NUCLEOTIDE SEQUENCE</scope>
    <source>
        <strain evidence="3">CGMCC 1.10998</strain>
    </source>
</reference>
<dbReference type="AlphaFoldDB" id="A0A916UMN3"/>
<comment type="caution">
    <text evidence="3">The sequence shown here is derived from an EMBL/GenBank/DDBJ whole genome shotgun (WGS) entry which is preliminary data.</text>
</comment>
<dbReference type="GO" id="GO:0043165">
    <property type="term" value="P:Gram-negative-bacterium-type cell outer membrane assembly"/>
    <property type="evidence" value="ECO:0007669"/>
    <property type="project" value="UniProtKB-UniRule"/>
</dbReference>
<dbReference type="GO" id="GO:0009279">
    <property type="term" value="C:cell outer membrane"/>
    <property type="evidence" value="ECO:0007669"/>
    <property type="project" value="UniProtKB-SubCell"/>
</dbReference>
<dbReference type="InterPro" id="IPR050218">
    <property type="entry name" value="LptD"/>
</dbReference>
<accession>A0A916UMN3</accession>
<reference evidence="3" key="2">
    <citation type="submission" date="2020-09" db="EMBL/GenBank/DDBJ databases">
        <authorList>
            <person name="Sun Q."/>
            <person name="Zhou Y."/>
        </authorList>
    </citation>
    <scope>NUCLEOTIDE SEQUENCE</scope>
    <source>
        <strain evidence="3">CGMCC 1.10998</strain>
    </source>
</reference>
<feature type="chain" id="PRO_5038181166" description="LPS-assembly protein LptD" evidence="1">
    <location>
        <begin position="34"/>
        <end position="768"/>
    </location>
</feature>
<proteinExistence type="inferred from homology"/>
<evidence type="ECO:0000256" key="1">
    <source>
        <dbReference type="HAMAP-Rule" id="MF_01411"/>
    </source>
</evidence>
<feature type="signal peptide" evidence="1">
    <location>
        <begin position="1"/>
        <end position="33"/>
    </location>
</feature>
<evidence type="ECO:0000313" key="4">
    <source>
        <dbReference type="Proteomes" id="UP000637423"/>
    </source>
</evidence>
<keyword evidence="1" id="KW-0998">Cell outer membrane</keyword>
<dbReference type="GO" id="GO:1990351">
    <property type="term" value="C:transporter complex"/>
    <property type="evidence" value="ECO:0007669"/>
    <property type="project" value="TreeGrafter"/>
</dbReference>
<gene>
    <name evidence="1 3" type="primary">lptD</name>
    <name evidence="3" type="ORF">GCM10011396_27740</name>
</gene>
<dbReference type="RefSeq" id="WP_188566597.1">
    <property type="nucleotide sequence ID" value="NZ_BMED01000002.1"/>
</dbReference>
<comment type="function">
    <text evidence="1">Together with LptE, is involved in the assembly of lipopolysaccharide (LPS) at the surface of the outer membrane.</text>
</comment>
<dbReference type="PANTHER" id="PTHR30189">
    <property type="entry name" value="LPS-ASSEMBLY PROTEIN"/>
    <property type="match status" value="1"/>
</dbReference>
<keyword evidence="1" id="KW-0732">Signal</keyword>
<organism evidence="3 4">
    <name type="scientific">Undibacterium terreum</name>
    <dbReference type="NCBI Taxonomy" id="1224302"/>
    <lineage>
        <taxon>Bacteria</taxon>
        <taxon>Pseudomonadati</taxon>
        <taxon>Pseudomonadota</taxon>
        <taxon>Betaproteobacteria</taxon>
        <taxon>Burkholderiales</taxon>
        <taxon>Oxalobacteraceae</taxon>
        <taxon>Undibacterium</taxon>
    </lineage>
</organism>
<name>A0A916UMN3_9BURK</name>
<keyword evidence="4" id="KW-1185">Reference proteome</keyword>
<comment type="subunit">
    <text evidence="1">Component of the lipopolysaccharide transport and assembly complex. Interacts with LptE and LptA.</text>
</comment>
<comment type="subcellular location">
    <subcellularLocation>
        <location evidence="1">Cell outer membrane</location>
    </subcellularLocation>
</comment>
<protein>
    <recommendedName>
        <fullName evidence="1">LPS-assembly protein LptD</fullName>
    </recommendedName>
</protein>
<dbReference type="GO" id="GO:0015920">
    <property type="term" value="P:lipopolysaccharide transport"/>
    <property type="evidence" value="ECO:0007669"/>
    <property type="project" value="InterPro"/>
</dbReference>
<dbReference type="EMBL" id="BMED01000002">
    <property type="protein sequence ID" value="GGC78985.1"/>
    <property type="molecule type" value="Genomic_DNA"/>
</dbReference>
<dbReference type="InterPro" id="IPR007543">
    <property type="entry name" value="LptD_C"/>
</dbReference>
<keyword evidence="1" id="KW-0472">Membrane</keyword>
<evidence type="ECO:0000313" key="3">
    <source>
        <dbReference type="EMBL" id="GGC78985.1"/>
    </source>
</evidence>
<dbReference type="PANTHER" id="PTHR30189:SF1">
    <property type="entry name" value="LPS-ASSEMBLY PROTEIN LPTD"/>
    <property type="match status" value="1"/>
</dbReference>
<sequence precursor="true">MRWKPVLSHPQQLFPTFSAIVVAAIAPAISAQAQTAATEQTTAPATPATPVAPLAPALAKKAKESIPEVKLIGSNKPVDRDADKDAPTIIESESMSGRPERIANFDDHVEIQKGGMTIKADRATYRNLEDEVDASGNMSLQRYGDCYTGDSARMQMDAGLGHIENPIYKLVKNNAQGHANSIDFLSREHSVINQGTYSTCEGLSPDWYLKSDTLNLDTGLDSGVAKKATVYFKDVPILFAPSLSFPLSGARQSGLLPPTFGASSKGGIEFGLPYYYNIAPNRDLTIFPKFIARRGLQLGVEGRYLGETYSGETSVEGLLHDQQTNTDRWSIASVHKQKLLPNVDFSWDINAASDDDYPSDFSRSITKTAQRLLLREADLVYYGSIWSLGLRVSNYQVLQDLAAPITRPYDRLPQLNFHAEQRDLMGFDWAVDSSLTRFWHPSMVRGDRTVLNPQLSYPIINPGWFITPKVSLHATNYHLENPDPGQPTDLNRVLPTLSIDSGMVFERKANFFGRDLTQTLEPRLFYVRTPYKDQSLFPNFDSATADFNFAQIFSENRFTGSDRIGDSNQITAALISRFIEASGEERLRLAVGQRFYFNTQRVTLPDAAASQSRSDLLLSADGKISKTLSADAALQLSQTDRQSVRANYGLRWQPETGKVLNAEYRFQRDTLEQLDISAQWPLAKRWYGVARSNYSILDKRLVEGVAGFEYRQDCWAFRVIIQRFATATLQSTSAFSFQLELNGLGKFGLGSNPIDVLKKNISGYQSAD</sequence>
<evidence type="ECO:0000259" key="2">
    <source>
        <dbReference type="Pfam" id="PF04453"/>
    </source>
</evidence>
<dbReference type="HAMAP" id="MF_01411">
    <property type="entry name" value="LPS_assembly_LptD"/>
    <property type="match status" value="1"/>
</dbReference>
<dbReference type="Gene3D" id="2.60.450.10">
    <property type="entry name" value="Lipopolysaccharide (LPS) transport protein A like domain"/>
    <property type="match status" value="1"/>
</dbReference>
<feature type="domain" description="LptD C-terminal" evidence="2">
    <location>
        <begin position="326"/>
        <end position="686"/>
    </location>
</feature>
<dbReference type="InterPro" id="IPR020889">
    <property type="entry name" value="LipoPS_assembly_LptD"/>
</dbReference>
<dbReference type="Pfam" id="PF04453">
    <property type="entry name" value="LptD"/>
    <property type="match status" value="1"/>
</dbReference>
<comment type="caution">
    <text evidence="1">Lacks conserved residue(s) required for the propagation of feature annotation.</text>
</comment>
<dbReference type="Proteomes" id="UP000637423">
    <property type="component" value="Unassembled WGS sequence"/>
</dbReference>